<keyword evidence="1" id="KW-0677">Repeat</keyword>
<dbReference type="RefSeq" id="WP_098062948.1">
    <property type="nucleotide sequence ID" value="NZ_PDEP01000012.1"/>
</dbReference>
<dbReference type="InterPro" id="IPR011042">
    <property type="entry name" value="6-blade_b-propeller_TolB-like"/>
</dbReference>
<feature type="region of interest" description="Disordered" evidence="3">
    <location>
        <begin position="311"/>
        <end position="334"/>
    </location>
</feature>
<dbReference type="GO" id="GO:0008270">
    <property type="term" value="F:zinc ion binding"/>
    <property type="evidence" value="ECO:0007669"/>
    <property type="project" value="UniProtKB-KW"/>
</dbReference>
<dbReference type="InterPro" id="IPR001258">
    <property type="entry name" value="NHL_repeat"/>
</dbReference>
<dbReference type="OrthoDB" id="820429at2"/>
<keyword evidence="5" id="KW-1185">Reference proteome</keyword>
<gene>
    <name evidence="4" type="ORF">CRI93_12355</name>
</gene>
<dbReference type="AlphaFoldDB" id="A0A2H3P347"/>
<evidence type="ECO:0000256" key="1">
    <source>
        <dbReference type="ARBA" id="ARBA00022737"/>
    </source>
</evidence>
<dbReference type="Proteomes" id="UP000221024">
    <property type="component" value="Unassembled WGS sequence"/>
</dbReference>
<evidence type="ECO:0000256" key="2">
    <source>
        <dbReference type="PROSITE-ProRule" id="PRU00504"/>
    </source>
</evidence>
<evidence type="ECO:0000256" key="3">
    <source>
        <dbReference type="SAM" id="MobiDB-lite"/>
    </source>
</evidence>
<proteinExistence type="predicted"/>
<evidence type="ECO:0008006" key="6">
    <source>
        <dbReference type="Google" id="ProtNLM"/>
    </source>
</evidence>
<sequence length="391" mass="42610">MFVSAATSSAHRTRLLAPFFILFATALWAGCGGSSSGDVTIEERDGVTYVTNTGTTVWEDHDAAPIQFELEQTFGAEETPEEAMLADVRGVVVDAEGAVYVLDYGNNRLVAFNPDGSLRWSAGREGEGPGEFSNAYGMAGDGDGRLYVSNQMNSRVDIWTTDGTFVESIGIDELDVRGSVTAYANGHLILSRSAYGGDPQKLYFIDTDTWTHDRTVEVDFDLDLPDGMGVGGGVSVYDEHLWVSHVTAYQLRQYTLNGTQTRQIDRPNIDTIMGPGVFQGEGSTMMRMYGYLGAPAVLPNGHMLVASSWPTNVQDPNEHTEQSANDNAEDPIPASAIDLFDPEGRFQGRLLWEEMRTPGIGRIQTTGPEGTLYTTVSTPFPQVRRYAVTVD</sequence>
<evidence type="ECO:0000313" key="5">
    <source>
        <dbReference type="Proteomes" id="UP000221024"/>
    </source>
</evidence>
<dbReference type="PROSITE" id="PS51125">
    <property type="entry name" value="NHL"/>
    <property type="match status" value="1"/>
</dbReference>
<organism evidence="4 5">
    <name type="scientific">Longimonas halophila</name>
    <dbReference type="NCBI Taxonomy" id="1469170"/>
    <lineage>
        <taxon>Bacteria</taxon>
        <taxon>Pseudomonadati</taxon>
        <taxon>Rhodothermota</taxon>
        <taxon>Rhodothermia</taxon>
        <taxon>Rhodothermales</taxon>
        <taxon>Salisaetaceae</taxon>
        <taxon>Longimonas</taxon>
    </lineage>
</organism>
<dbReference type="SUPFAM" id="SSF101898">
    <property type="entry name" value="NHL repeat"/>
    <property type="match status" value="1"/>
</dbReference>
<dbReference type="Pfam" id="PF01436">
    <property type="entry name" value="NHL"/>
    <property type="match status" value="1"/>
</dbReference>
<reference evidence="4 5" key="1">
    <citation type="submission" date="2017-10" db="EMBL/GenBank/DDBJ databases">
        <title>Draft genome of Longimonas halophila.</title>
        <authorList>
            <person name="Goh K.M."/>
            <person name="Shamsir M.S."/>
            <person name="Lim S.W."/>
        </authorList>
    </citation>
    <scope>NUCLEOTIDE SEQUENCE [LARGE SCALE GENOMIC DNA]</scope>
    <source>
        <strain evidence="4 5">KCTC 42399</strain>
    </source>
</reference>
<dbReference type="EMBL" id="PDEP01000012">
    <property type="protein sequence ID" value="PEN05693.1"/>
    <property type="molecule type" value="Genomic_DNA"/>
</dbReference>
<dbReference type="InterPro" id="IPR050952">
    <property type="entry name" value="TRIM-NHL_E3_ligases"/>
</dbReference>
<accession>A0A2H3P347</accession>
<dbReference type="PANTHER" id="PTHR24104">
    <property type="entry name" value="E3 UBIQUITIN-PROTEIN LIGASE NHLRC1-RELATED"/>
    <property type="match status" value="1"/>
</dbReference>
<dbReference type="PANTHER" id="PTHR24104:SF25">
    <property type="entry name" value="PROTEIN LIN-41"/>
    <property type="match status" value="1"/>
</dbReference>
<dbReference type="Gene3D" id="2.120.10.30">
    <property type="entry name" value="TolB, C-terminal domain"/>
    <property type="match status" value="1"/>
</dbReference>
<name>A0A2H3P347_9BACT</name>
<feature type="repeat" description="NHL" evidence="2">
    <location>
        <begin position="89"/>
        <end position="115"/>
    </location>
</feature>
<evidence type="ECO:0000313" key="4">
    <source>
        <dbReference type="EMBL" id="PEN05693.1"/>
    </source>
</evidence>
<protein>
    <recommendedName>
        <fullName evidence="6">6-bladed beta-propeller</fullName>
    </recommendedName>
</protein>
<comment type="caution">
    <text evidence="4">The sequence shown here is derived from an EMBL/GenBank/DDBJ whole genome shotgun (WGS) entry which is preliminary data.</text>
</comment>